<comment type="subcellular location">
    <subcellularLocation>
        <location evidence="1">Membrane</location>
        <topology evidence="1">Multi-pass membrane protein</topology>
    </subcellularLocation>
</comment>
<protein>
    <submittedName>
        <fullName evidence="7">Drug/metabolite transporter</fullName>
    </submittedName>
</protein>
<feature type="transmembrane region" description="Helical" evidence="6">
    <location>
        <begin position="118"/>
        <end position="138"/>
    </location>
</feature>
<feature type="compositionally biased region" description="Polar residues" evidence="5">
    <location>
        <begin position="243"/>
        <end position="260"/>
    </location>
</feature>
<feature type="region of interest" description="Disordered" evidence="5">
    <location>
        <begin position="238"/>
        <end position="260"/>
    </location>
</feature>
<accession>A0A103Y4T1</accession>
<feature type="transmembrane region" description="Helical" evidence="6">
    <location>
        <begin position="74"/>
        <end position="92"/>
    </location>
</feature>
<comment type="caution">
    <text evidence="7">The sequence shown here is derived from an EMBL/GenBank/DDBJ whole genome shotgun (WGS) entry which is preliminary data.</text>
</comment>
<evidence type="ECO:0000313" key="8">
    <source>
        <dbReference type="Proteomes" id="UP000243975"/>
    </source>
</evidence>
<evidence type="ECO:0000256" key="5">
    <source>
        <dbReference type="SAM" id="MobiDB-lite"/>
    </source>
</evidence>
<evidence type="ECO:0000256" key="2">
    <source>
        <dbReference type="ARBA" id="ARBA00022692"/>
    </source>
</evidence>
<dbReference type="InterPro" id="IPR037185">
    <property type="entry name" value="EmrE-like"/>
</dbReference>
<dbReference type="Gramene" id="KVI02515">
    <property type="protein sequence ID" value="KVI02515"/>
    <property type="gene ID" value="Ccrd_019206"/>
</dbReference>
<keyword evidence="3 6" id="KW-1133">Transmembrane helix</keyword>
<dbReference type="STRING" id="59895.A0A103Y4T1"/>
<keyword evidence="8" id="KW-1185">Reference proteome</keyword>
<feature type="transmembrane region" description="Helical" evidence="6">
    <location>
        <begin position="174"/>
        <end position="192"/>
    </location>
</feature>
<dbReference type="PANTHER" id="PTHR31218">
    <property type="entry name" value="WAT1-RELATED PROTEIN"/>
    <property type="match status" value="1"/>
</dbReference>
<evidence type="ECO:0000256" key="4">
    <source>
        <dbReference type="ARBA" id="ARBA00023136"/>
    </source>
</evidence>
<dbReference type="AlphaFoldDB" id="A0A103Y4T1"/>
<dbReference type="InterPro" id="IPR030184">
    <property type="entry name" value="WAT1-related"/>
</dbReference>
<gene>
    <name evidence="7" type="ORF">Ccrd_019206</name>
</gene>
<dbReference type="SUPFAM" id="SSF103481">
    <property type="entry name" value="Multidrug resistance efflux transporter EmrE"/>
    <property type="match status" value="1"/>
</dbReference>
<dbReference type="EMBL" id="LEKV01002652">
    <property type="protein sequence ID" value="KVI02515.1"/>
    <property type="molecule type" value="Genomic_DNA"/>
</dbReference>
<keyword evidence="4 6" id="KW-0472">Membrane</keyword>
<sequence length="260" mass="28093">MESVTELLLTFPFFSPIVTEEKIWQWQDLSVSGINYSSPTMASAIGNLSPAITFLIAVIFRMEKVDIRSSSSQAKLIGTIIAISGAMVFALYQGPEILKTILSPETPNQLLLSQPSNWVYGGLILVISGICGASWNVLQTATAREYPDRLTIAVYSVAIRGVAATWCLEKKGPVFVAMFSPLSIVIAVIMGVTFLGDSLYLGSAIGAAIVAAGFYTVMWGHAKENNKLPMEMEEDLNVADGPESSNQNTPLLSSWNESKC</sequence>
<evidence type="ECO:0000256" key="1">
    <source>
        <dbReference type="ARBA" id="ARBA00004141"/>
    </source>
</evidence>
<dbReference type="Proteomes" id="UP000243975">
    <property type="component" value="Unassembled WGS sequence"/>
</dbReference>
<evidence type="ECO:0000256" key="3">
    <source>
        <dbReference type="ARBA" id="ARBA00022989"/>
    </source>
</evidence>
<dbReference type="GO" id="GO:0016020">
    <property type="term" value="C:membrane"/>
    <property type="evidence" value="ECO:0007669"/>
    <property type="project" value="InterPro"/>
</dbReference>
<organism evidence="7 8">
    <name type="scientific">Cynara cardunculus var. scolymus</name>
    <name type="common">Globe artichoke</name>
    <name type="synonym">Cynara scolymus</name>
    <dbReference type="NCBI Taxonomy" id="59895"/>
    <lineage>
        <taxon>Eukaryota</taxon>
        <taxon>Viridiplantae</taxon>
        <taxon>Streptophyta</taxon>
        <taxon>Embryophyta</taxon>
        <taxon>Tracheophyta</taxon>
        <taxon>Spermatophyta</taxon>
        <taxon>Magnoliopsida</taxon>
        <taxon>eudicotyledons</taxon>
        <taxon>Gunneridae</taxon>
        <taxon>Pentapetalae</taxon>
        <taxon>asterids</taxon>
        <taxon>campanulids</taxon>
        <taxon>Asterales</taxon>
        <taxon>Asteraceae</taxon>
        <taxon>Carduoideae</taxon>
        <taxon>Cardueae</taxon>
        <taxon>Carduinae</taxon>
        <taxon>Cynara</taxon>
    </lineage>
</organism>
<evidence type="ECO:0000313" key="7">
    <source>
        <dbReference type="EMBL" id="KVI02515.1"/>
    </source>
</evidence>
<keyword evidence="2 6" id="KW-0812">Transmembrane</keyword>
<feature type="transmembrane region" description="Helical" evidence="6">
    <location>
        <begin position="199"/>
        <end position="222"/>
    </location>
</feature>
<proteinExistence type="predicted"/>
<reference evidence="7 8" key="1">
    <citation type="journal article" date="2016" name="Sci. Rep.">
        <title>The genome sequence of the outbreeding globe artichoke constructed de novo incorporating a phase-aware low-pass sequencing strategy of F1 progeny.</title>
        <authorList>
            <person name="Scaglione D."/>
            <person name="Reyes-Chin-Wo S."/>
            <person name="Acquadro A."/>
            <person name="Froenicke L."/>
            <person name="Portis E."/>
            <person name="Beitel C."/>
            <person name="Tirone M."/>
            <person name="Mauro R."/>
            <person name="Lo Monaco A."/>
            <person name="Mauromicale G."/>
            <person name="Faccioli P."/>
            <person name="Cattivelli L."/>
            <person name="Rieseberg L."/>
            <person name="Michelmore R."/>
            <person name="Lanteri S."/>
        </authorList>
    </citation>
    <scope>NUCLEOTIDE SEQUENCE [LARGE SCALE GENOMIC DNA]</scope>
    <source>
        <strain evidence="7">2C</strain>
    </source>
</reference>
<feature type="transmembrane region" description="Helical" evidence="6">
    <location>
        <begin position="41"/>
        <end position="62"/>
    </location>
</feature>
<dbReference type="GO" id="GO:0022857">
    <property type="term" value="F:transmembrane transporter activity"/>
    <property type="evidence" value="ECO:0007669"/>
    <property type="project" value="InterPro"/>
</dbReference>
<name>A0A103Y4T1_CYNCS</name>
<evidence type="ECO:0000256" key="6">
    <source>
        <dbReference type="SAM" id="Phobius"/>
    </source>
</evidence>